<proteinExistence type="predicted"/>
<reference evidence="1 2" key="1">
    <citation type="submission" date="2017-04" db="EMBL/GenBank/DDBJ databases">
        <authorList>
            <person name="Afonso C.L."/>
            <person name="Miller P.J."/>
            <person name="Scott M.A."/>
            <person name="Spackman E."/>
            <person name="Goraichik I."/>
            <person name="Dimitrov K.M."/>
            <person name="Suarez D.L."/>
            <person name="Swayne D.E."/>
        </authorList>
    </citation>
    <scope>NUCLEOTIDE SEQUENCE [LARGE SCALE GENOMIC DNA]</scope>
    <source>
        <strain evidence="1 2">DSM 43828</strain>
    </source>
</reference>
<name>A0A1W2DNV7_KIBAR</name>
<sequence>MIERMFDYERRGVANHIHRASERLRERARRATPGVWRAVPTDGGGARIIGRDGEEVAVATGAWASGTALYLATVDPHTSYIIAELMWRCEAPIRRGELPSPIAAQLRTLAAAILAE</sequence>
<accession>A0A1W2DNV7</accession>
<dbReference type="AlphaFoldDB" id="A0A1W2DNV7"/>
<keyword evidence="2" id="KW-1185">Reference proteome</keyword>
<dbReference type="EMBL" id="FWXV01000002">
    <property type="protein sequence ID" value="SMC99150.1"/>
    <property type="molecule type" value="Genomic_DNA"/>
</dbReference>
<organism evidence="1 2">
    <name type="scientific">Kibdelosporangium aridum</name>
    <dbReference type="NCBI Taxonomy" id="2030"/>
    <lineage>
        <taxon>Bacteria</taxon>
        <taxon>Bacillati</taxon>
        <taxon>Actinomycetota</taxon>
        <taxon>Actinomycetes</taxon>
        <taxon>Pseudonocardiales</taxon>
        <taxon>Pseudonocardiaceae</taxon>
        <taxon>Kibdelosporangium</taxon>
    </lineage>
</organism>
<evidence type="ECO:0000313" key="2">
    <source>
        <dbReference type="Proteomes" id="UP000192674"/>
    </source>
</evidence>
<evidence type="ECO:0000313" key="1">
    <source>
        <dbReference type="EMBL" id="SMC99150.1"/>
    </source>
</evidence>
<protein>
    <submittedName>
        <fullName evidence="1">Uncharacterized protein</fullName>
    </submittedName>
</protein>
<dbReference type="Proteomes" id="UP000192674">
    <property type="component" value="Unassembled WGS sequence"/>
</dbReference>
<gene>
    <name evidence="1" type="ORF">SAMN05661093_03644</name>
</gene>